<dbReference type="InterPro" id="IPR015919">
    <property type="entry name" value="Cadherin-like_sf"/>
</dbReference>
<dbReference type="PROSITE" id="PS50853">
    <property type="entry name" value="FN3"/>
    <property type="match status" value="1"/>
</dbReference>
<evidence type="ECO:0000256" key="1">
    <source>
        <dbReference type="ARBA" id="ARBA00022729"/>
    </source>
</evidence>
<feature type="signal peptide" evidence="2">
    <location>
        <begin position="1"/>
        <end position="28"/>
    </location>
</feature>
<keyword evidence="6" id="KW-1185">Reference proteome</keyword>
<dbReference type="InterPro" id="IPR003961">
    <property type="entry name" value="FN3_dom"/>
</dbReference>
<dbReference type="Pfam" id="PF03422">
    <property type="entry name" value="CBM_6"/>
    <property type="match status" value="3"/>
</dbReference>
<keyword evidence="1 2" id="KW-0732">Signal</keyword>
<feature type="domain" description="CBM6" evidence="4">
    <location>
        <begin position="796"/>
        <end position="914"/>
    </location>
</feature>
<dbReference type="InterPro" id="IPR005084">
    <property type="entry name" value="CBM6"/>
</dbReference>
<dbReference type="PANTHER" id="PTHR40469">
    <property type="entry name" value="SECRETED GLYCOSYL HYDROLASE"/>
    <property type="match status" value="1"/>
</dbReference>
<dbReference type="InterPro" id="IPR006584">
    <property type="entry name" value="Cellulose-bd_IV"/>
</dbReference>
<evidence type="ECO:0000259" key="3">
    <source>
        <dbReference type="PROSITE" id="PS50853"/>
    </source>
</evidence>
<dbReference type="Pfam" id="PF13472">
    <property type="entry name" value="Lipase_GDSL_2"/>
    <property type="match status" value="1"/>
</dbReference>
<dbReference type="Gene3D" id="3.40.50.1110">
    <property type="entry name" value="SGNH hydrolase"/>
    <property type="match status" value="1"/>
</dbReference>
<dbReference type="Gene3D" id="2.60.40.10">
    <property type="entry name" value="Immunoglobulins"/>
    <property type="match status" value="3"/>
</dbReference>
<dbReference type="GO" id="GO:0016788">
    <property type="term" value="F:hydrolase activity, acting on ester bonds"/>
    <property type="evidence" value="ECO:0007669"/>
    <property type="project" value="UniProtKB-ARBA"/>
</dbReference>
<proteinExistence type="predicted"/>
<dbReference type="InterPro" id="IPR036514">
    <property type="entry name" value="SGNH_hydro_sf"/>
</dbReference>
<dbReference type="SUPFAM" id="SSF52266">
    <property type="entry name" value="SGNH hydrolase"/>
    <property type="match status" value="1"/>
</dbReference>
<dbReference type="InterPro" id="IPR026444">
    <property type="entry name" value="Secre_tail"/>
</dbReference>
<dbReference type="SMART" id="SM00060">
    <property type="entry name" value="FN3"/>
    <property type="match status" value="1"/>
</dbReference>
<evidence type="ECO:0000256" key="2">
    <source>
        <dbReference type="SAM" id="SignalP"/>
    </source>
</evidence>
<name>A0A5B2VVK5_9BACT</name>
<dbReference type="Pfam" id="PF00041">
    <property type="entry name" value="fn3"/>
    <property type="match status" value="1"/>
</dbReference>
<feature type="domain" description="Fibronectin type-III" evidence="3">
    <location>
        <begin position="218"/>
        <end position="306"/>
    </location>
</feature>
<dbReference type="InterPro" id="IPR013783">
    <property type="entry name" value="Ig-like_fold"/>
</dbReference>
<dbReference type="Pfam" id="PF18962">
    <property type="entry name" value="Por_Secre_tail"/>
    <property type="match status" value="1"/>
</dbReference>
<dbReference type="Pfam" id="PF05345">
    <property type="entry name" value="He_PIG"/>
    <property type="match status" value="2"/>
</dbReference>
<dbReference type="GO" id="GO:0005509">
    <property type="term" value="F:calcium ion binding"/>
    <property type="evidence" value="ECO:0007669"/>
    <property type="project" value="InterPro"/>
</dbReference>
<dbReference type="GO" id="GO:0016020">
    <property type="term" value="C:membrane"/>
    <property type="evidence" value="ECO:0007669"/>
    <property type="project" value="InterPro"/>
</dbReference>
<evidence type="ECO:0000313" key="5">
    <source>
        <dbReference type="EMBL" id="KAA2243311.1"/>
    </source>
</evidence>
<sequence>MLPYYKKKRLGVLFFTSVLLLCQSLSRAQVKVAEIGASVAAGFGVAPSEAYPAQVGLILGNGWNVGNFGESGATLMTSADFPYVQRPNYPLALNFNANIVTIELGSNDAKNYNWVHKADFVSDYGKLIDTFRSLPSHPFIYICLPIPAFSMNFDINDSIITNGVIPLVKQIAAQKGTGLIDLNTPLQGHPEWYQSDGIHPNATGARKIAEVIARVLAAPVNLGATVASKSQINLNWTDRTNETNFKIQRSTDSINWNDVATVAANTSTYQDKNLTPTTRYYYRVYATTAVGNSSFSNTVSAVTAAGTLVPVVTSATTATGTAGTAFQYNITATNTPQSYNATGLPDGLSINTQTGLISGTAVSSGVFNIAISATNTDGTGTKTLVLTMNKPAGQSPFNGTPFTLPGRIEAEQYDNGGQGIAYSDADTANQGGQFRPNEGVDLEACSEGGYDMGYIQPAEWAKYSVNITTAGTYTVQVRVADPGANGSLHVELDGANISGTIHTPNTGGYQTWQTVSAVTPSLATGAHVVRVVIENGGFNINYLDFSVNKPVIEHAATIQAVAALPFTDTVKTSFNPTSYGASGLPQGLSINTTTGLISGIPTQPGTYNVTLSATNASGTGTKTVTFVVASGTPFNGSAVTLPGKLEAEDFDLGGQNLAYFDADTVSKPWQYRPTEAVDLDGCSEGGYDVGGLANGEWIAYTVNVTLPGAYTLQARVASPNNGSHFHVELNGVNISGSINVPNTGDWQAYQTVAVTTPALTTGVQVLRIVMETGGFNLNYLTFINNANPQAGKTLPGRIQSEEYDAMTGIQLENTADVNGIQDVGFIDANDWMDYKVNVKTAGTYTIGFRVASPGGGQLQLRSGASSLATVNIPATNGWQTWITQTATVTLSAGSQTLRVFAVTGGWNINWFEANNGASGGSLVLDKAVAADAAVDLNIYPNPASNTLTVAADGVNMSGKAVYPVYSKMTGQRYAVPAYDNKLDISRLPAGVYVIRMLVKGSLVAKTFIKM</sequence>
<dbReference type="Gene3D" id="2.60.120.260">
    <property type="entry name" value="Galactose-binding domain-like"/>
    <property type="match status" value="3"/>
</dbReference>
<dbReference type="GO" id="GO:0030246">
    <property type="term" value="F:carbohydrate binding"/>
    <property type="evidence" value="ECO:0007669"/>
    <property type="project" value="InterPro"/>
</dbReference>
<dbReference type="SUPFAM" id="SSF49313">
    <property type="entry name" value="Cadherin-like"/>
    <property type="match status" value="2"/>
</dbReference>
<accession>A0A5B2VVK5</accession>
<dbReference type="SUPFAM" id="SSF49785">
    <property type="entry name" value="Galactose-binding domain-like"/>
    <property type="match status" value="3"/>
</dbReference>
<feature type="chain" id="PRO_5022688057" evidence="2">
    <location>
        <begin position="29"/>
        <end position="1010"/>
    </location>
</feature>
<evidence type="ECO:0000313" key="6">
    <source>
        <dbReference type="Proteomes" id="UP000324611"/>
    </source>
</evidence>
<reference evidence="5 6" key="2">
    <citation type="submission" date="2019-09" db="EMBL/GenBank/DDBJ databases">
        <authorList>
            <person name="Jin C."/>
        </authorList>
    </citation>
    <scope>NUCLEOTIDE SEQUENCE [LARGE SCALE GENOMIC DNA]</scope>
    <source>
        <strain evidence="5 6">BN140078</strain>
    </source>
</reference>
<dbReference type="CDD" id="cd04080">
    <property type="entry name" value="CBM6_cellulase-like"/>
    <property type="match status" value="3"/>
</dbReference>
<dbReference type="AlphaFoldDB" id="A0A5B2VVK5"/>
<protein>
    <submittedName>
        <fullName evidence="5">Carbohydrate-binding protein</fullName>
    </submittedName>
</protein>
<dbReference type="InterPro" id="IPR008979">
    <property type="entry name" value="Galactose-bd-like_sf"/>
</dbReference>
<dbReference type="SMART" id="SM00606">
    <property type="entry name" value="CBD_IV"/>
    <property type="match status" value="3"/>
</dbReference>
<feature type="domain" description="CBM6" evidence="4">
    <location>
        <begin position="643"/>
        <end position="783"/>
    </location>
</feature>
<gene>
    <name evidence="5" type="ORF">F0L74_12450</name>
</gene>
<dbReference type="SUPFAM" id="SSF49265">
    <property type="entry name" value="Fibronectin type III"/>
    <property type="match status" value="1"/>
</dbReference>
<dbReference type="InterPro" id="IPR013830">
    <property type="entry name" value="SGNH_hydro"/>
</dbReference>
<dbReference type="InterPro" id="IPR036116">
    <property type="entry name" value="FN3_sf"/>
</dbReference>
<reference evidence="5 6" key="1">
    <citation type="submission" date="2019-09" db="EMBL/GenBank/DDBJ databases">
        <title>Chitinophaga ginsengihumi sp. nov., isolated from soil of ginseng rhizosphere.</title>
        <authorList>
            <person name="Lee J."/>
        </authorList>
    </citation>
    <scope>NUCLEOTIDE SEQUENCE [LARGE SCALE GENOMIC DNA]</scope>
    <source>
        <strain evidence="5 6">BN140078</strain>
    </source>
</reference>
<dbReference type="Proteomes" id="UP000324611">
    <property type="component" value="Unassembled WGS sequence"/>
</dbReference>
<dbReference type="EMBL" id="VUOC01000002">
    <property type="protein sequence ID" value="KAA2243311.1"/>
    <property type="molecule type" value="Genomic_DNA"/>
</dbReference>
<comment type="caution">
    <text evidence="5">The sequence shown here is derived from an EMBL/GenBank/DDBJ whole genome shotgun (WGS) entry which is preliminary data.</text>
</comment>
<feature type="domain" description="CBM6" evidence="4">
    <location>
        <begin position="406"/>
        <end position="546"/>
    </location>
</feature>
<dbReference type="PANTHER" id="PTHR40469:SF2">
    <property type="entry name" value="GALACTOSE-BINDING DOMAIN-LIKE SUPERFAMILY PROTEIN"/>
    <property type="match status" value="1"/>
</dbReference>
<dbReference type="CDD" id="cd00063">
    <property type="entry name" value="FN3"/>
    <property type="match status" value="1"/>
</dbReference>
<dbReference type="RefSeq" id="WP_149838187.1">
    <property type="nucleotide sequence ID" value="NZ_VUOC01000002.1"/>
</dbReference>
<dbReference type="PROSITE" id="PS51175">
    <property type="entry name" value="CBM6"/>
    <property type="match status" value="3"/>
</dbReference>
<evidence type="ECO:0000259" key="4">
    <source>
        <dbReference type="PROSITE" id="PS51175"/>
    </source>
</evidence>
<organism evidence="5 6">
    <name type="scientific">Chitinophaga agrisoli</name>
    <dbReference type="NCBI Taxonomy" id="2607653"/>
    <lineage>
        <taxon>Bacteria</taxon>
        <taxon>Pseudomonadati</taxon>
        <taxon>Bacteroidota</taxon>
        <taxon>Chitinophagia</taxon>
        <taxon>Chitinophagales</taxon>
        <taxon>Chitinophagaceae</taxon>
        <taxon>Chitinophaga</taxon>
    </lineage>
</organism>